<evidence type="ECO:0000313" key="2">
    <source>
        <dbReference type="Proteomes" id="UP000469011"/>
    </source>
</evidence>
<keyword evidence="2" id="KW-1185">Reference proteome</keyword>
<protein>
    <submittedName>
        <fullName evidence="1">DUF2937 family protein</fullName>
    </submittedName>
</protein>
<dbReference type="Pfam" id="PF11157">
    <property type="entry name" value="DUF2937"/>
    <property type="match status" value="1"/>
</dbReference>
<evidence type="ECO:0000313" key="1">
    <source>
        <dbReference type="EMBL" id="NDW03974.1"/>
    </source>
</evidence>
<accession>A0A6N9SY20</accession>
<proteinExistence type="predicted"/>
<sequence length="183" mass="19803">MEDENLSAFLARVFAALFGGLLFSQSAEFSQQYLQRLGGAADEMKVVVERFEESARAADLAPEAAIERLKRNADDIAARQGTDAEANRERYAALERRYRDLIGTTPLFRPFEIVVDPDWSIAGRAAEDYRPAIPATGDGIILALAGFVLGWGCGGGAHGAAAMARRRREKRASAADSKADIIA</sequence>
<dbReference type="RefSeq" id="WP_163461983.1">
    <property type="nucleotide sequence ID" value="NZ_JAAAMG010000003.1"/>
</dbReference>
<organism evidence="1 2">
    <name type="scientific">Jiella pacifica</name>
    <dbReference type="NCBI Taxonomy" id="2696469"/>
    <lineage>
        <taxon>Bacteria</taxon>
        <taxon>Pseudomonadati</taxon>
        <taxon>Pseudomonadota</taxon>
        <taxon>Alphaproteobacteria</taxon>
        <taxon>Hyphomicrobiales</taxon>
        <taxon>Aurantimonadaceae</taxon>
        <taxon>Jiella</taxon>
    </lineage>
</organism>
<dbReference type="InterPro" id="IPR022584">
    <property type="entry name" value="DUF2937"/>
</dbReference>
<reference evidence="1 2" key="1">
    <citation type="submission" date="2020-01" db="EMBL/GenBank/DDBJ databases">
        <title>Jiella pacifica sp. nov.</title>
        <authorList>
            <person name="Xue Z."/>
            <person name="Zhu S."/>
            <person name="Chen J."/>
            <person name="Yang J."/>
        </authorList>
    </citation>
    <scope>NUCLEOTIDE SEQUENCE [LARGE SCALE GENOMIC DNA]</scope>
    <source>
        <strain evidence="1 2">40Bstr34</strain>
    </source>
</reference>
<comment type="caution">
    <text evidence="1">The sequence shown here is derived from an EMBL/GenBank/DDBJ whole genome shotgun (WGS) entry which is preliminary data.</text>
</comment>
<dbReference type="AlphaFoldDB" id="A0A6N9SY20"/>
<dbReference type="EMBL" id="JAAAMG010000003">
    <property type="protein sequence ID" value="NDW03974.1"/>
    <property type="molecule type" value="Genomic_DNA"/>
</dbReference>
<name>A0A6N9SY20_9HYPH</name>
<gene>
    <name evidence="1" type="ORF">GTK09_05985</name>
</gene>
<dbReference type="Proteomes" id="UP000469011">
    <property type="component" value="Unassembled WGS sequence"/>
</dbReference>